<keyword evidence="2" id="KW-0812">Transmembrane</keyword>
<evidence type="ECO:0000256" key="1">
    <source>
        <dbReference type="SAM" id="Coils"/>
    </source>
</evidence>
<proteinExistence type="predicted"/>
<dbReference type="Proteomes" id="UP000199459">
    <property type="component" value="Unassembled WGS sequence"/>
</dbReference>
<sequence>MPDQDKKWRWVVCFGWGVIVLSVIYIGIYIYSHFTTSTETQSVQSNYLKIFFAPIIAFQWIAFVLAKHWYIPSEIQKNVLSKILHLLLDVLVAATFAAFIAFSTNLVTTPEAKDIAVALALAIVILSIQLISNAVGITEKTSQNIEAVTEAKNELIEAKDKLIEDFQNETSKIRESAETLNKYKDIISSVAYSDIAARALEVKQQTLSVDDKVRPFLATAIQASVHNTKQWLSLGSKLQNNHNLLHSRTWWGLMETYYREERYDIARYEIVTNVRNYAFIILRLIWDFLSSEVSGKKIIVGQVTPFPPKDFYNYPNGSSDNRFYHDAEFFGTYRRGLSFLTKHPDIKIRRIVLGTNEKPNRDLGWNLDHILKIIIGCRYMHVIPTSVPIDIRNQNNHSISHHEDVEKLLVSAIHAKTDEDDKHKLPPDPASRLRRIKEPYYSWVPVYSDNRWQNPDTWLYGLTKNYNILDKTRKNFYNQRWDQVTVTNDEKILSNGNHMGLSISKIIERTKIKESDYWTRLMQICEKYIPSSGEGNEDQRKLDKSKKRLESLKQEVTENIQALNAQNSFPWWKQEHQLTNAIIENVIEIFKSVQIIDEQLVALDSSLISTSSLGLPMGKSEKWLYWWLAILESELSVPLIGDSQHCEESIGLPTIWQRFCEDILGTAACTPVSDREFILNKDSQMQAEVFNRFRLAVLSQDSKSVHSCKSIRYVEENDLKSEFLIIGIEDSTGKVDWQ</sequence>
<name>A0A1H8G300_9PROT</name>
<feature type="transmembrane region" description="Helical" evidence="2">
    <location>
        <begin position="83"/>
        <end position="103"/>
    </location>
</feature>
<feature type="transmembrane region" description="Helical" evidence="2">
    <location>
        <begin position="51"/>
        <end position="71"/>
    </location>
</feature>
<evidence type="ECO:0000313" key="4">
    <source>
        <dbReference type="Proteomes" id="UP000199459"/>
    </source>
</evidence>
<feature type="transmembrane region" description="Helical" evidence="2">
    <location>
        <begin position="115"/>
        <end position="135"/>
    </location>
</feature>
<reference evidence="3 4" key="1">
    <citation type="submission" date="2016-10" db="EMBL/GenBank/DDBJ databases">
        <authorList>
            <person name="de Groot N.N."/>
        </authorList>
    </citation>
    <scope>NUCLEOTIDE SEQUENCE [LARGE SCALE GENOMIC DNA]</scope>
    <source>
        <strain evidence="3 4">Nm22</strain>
    </source>
</reference>
<feature type="transmembrane region" description="Helical" evidence="2">
    <location>
        <begin position="12"/>
        <end position="31"/>
    </location>
</feature>
<organism evidence="3 4">
    <name type="scientific">Nitrosomonas marina</name>
    <dbReference type="NCBI Taxonomy" id="917"/>
    <lineage>
        <taxon>Bacteria</taxon>
        <taxon>Pseudomonadati</taxon>
        <taxon>Pseudomonadota</taxon>
        <taxon>Betaproteobacteria</taxon>
        <taxon>Nitrosomonadales</taxon>
        <taxon>Nitrosomonadaceae</taxon>
        <taxon>Nitrosomonas</taxon>
    </lineage>
</organism>
<accession>A0A1H8G300</accession>
<protein>
    <submittedName>
        <fullName evidence="3">Uncharacterized protein</fullName>
    </submittedName>
</protein>
<feature type="coiled-coil region" evidence="1">
    <location>
        <begin position="535"/>
        <end position="566"/>
    </location>
</feature>
<dbReference type="RefSeq" id="WP_090633001.1">
    <property type="nucleotide sequence ID" value="NZ_FOCP01000016.1"/>
</dbReference>
<evidence type="ECO:0000313" key="3">
    <source>
        <dbReference type="EMBL" id="SEN38393.1"/>
    </source>
</evidence>
<dbReference type="OrthoDB" id="9802805at2"/>
<dbReference type="EMBL" id="FOCP01000016">
    <property type="protein sequence ID" value="SEN38393.1"/>
    <property type="molecule type" value="Genomic_DNA"/>
</dbReference>
<keyword evidence="2" id="KW-1133">Transmembrane helix</keyword>
<dbReference type="AlphaFoldDB" id="A0A1H8G300"/>
<gene>
    <name evidence="3" type="ORF">SAMN05216325_1169</name>
</gene>
<evidence type="ECO:0000256" key="2">
    <source>
        <dbReference type="SAM" id="Phobius"/>
    </source>
</evidence>
<keyword evidence="1" id="KW-0175">Coiled coil</keyword>
<keyword evidence="2" id="KW-0472">Membrane</keyword>